<organism evidence="6">
    <name type="scientific">hydrothermal vent metagenome</name>
    <dbReference type="NCBI Taxonomy" id="652676"/>
    <lineage>
        <taxon>unclassified sequences</taxon>
        <taxon>metagenomes</taxon>
        <taxon>ecological metagenomes</taxon>
    </lineage>
</organism>
<dbReference type="GO" id="GO:0043546">
    <property type="term" value="F:molybdopterin cofactor binding"/>
    <property type="evidence" value="ECO:0007669"/>
    <property type="project" value="InterPro"/>
</dbReference>
<dbReference type="CDD" id="cd02781">
    <property type="entry name" value="MopB_CT_Acetylene-hydratase"/>
    <property type="match status" value="1"/>
</dbReference>
<dbReference type="Pfam" id="PF01568">
    <property type="entry name" value="Molydop_binding"/>
    <property type="match status" value="1"/>
</dbReference>
<dbReference type="GO" id="GO:0051536">
    <property type="term" value="F:iron-sulfur cluster binding"/>
    <property type="evidence" value="ECO:0007669"/>
    <property type="project" value="UniProtKB-KW"/>
</dbReference>
<dbReference type="InterPro" id="IPR009010">
    <property type="entry name" value="Asp_de-COase-like_dom_sf"/>
</dbReference>
<proteinExistence type="inferred from homology"/>
<dbReference type="GO" id="GO:0046872">
    <property type="term" value="F:metal ion binding"/>
    <property type="evidence" value="ECO:0007669"/>
    <property type="project" value="UniProtKB-KW"/>
</dbReference>
<reference evidence="6" key="1">
    <citation type="submission" date="2015-10" db="EMBL/GenBank/DDBJ databases">
        <authorList>
            <person name="Gilbert D.G."/>
        </authorList>
    </citation>
    <scope>NUCLEOTIDE SEQUENCE</scope>
</reference>
<dbReference type="Gene3D" id="2.40.40.20">
    <property type="match status" value="1"/>
</dbReference>
<dbReference type="PANTHER" id="PTHR43742">
    <property type="entry name" value="TRIMETHYLAMINE-N-OXIDE REDUCTASE"/>
    <property type="match status" value="1"/>
</dbReference>
<accession>A0A160TP98</accession>
<dbReference type="InterPro" id="IPR037949">
    <property type="entry name" value="MopB_CT_Acetylene-hydratase"/>
</dbReference>
<keyword evidence="3" id="KW-0408">Iron</keyword>
<dbReference type="InterPro" id="IPR050612">
    <property type="entry name" value="Prok_Mopterin_Oxidored"/>
</dbReference>
<dbReference type="SUPFAM" id="SSF50692">
    <property type="entry name" value="ADC-like"/>
    <property type="match status" value="1"/>
</dbReference>
<dbReference type="SUPFAM" id="SSF53706">
    <property type="entry name" value="Formate dehydrogenase/DMSO reductase, domains 1-3"/>
    <property type="match status" value="1"/>
</dbReference>
<evidence type="ECO:0000259" key="5">
    <source>
        <dbReference type="PROSITE" id="PS51669"/>
    </source>
</evidence>
<evidence type="ECO:0000256" key="4">
    <source>
        <dbReference type="ARBA" id="ARBA00023014"/>
    </source>
</evidence>
<dbReference type="PANTHER" id="PTHR43742:SF6">
    <property type="entry name" value="OXIDOREDUCTASE YYAE-RELATED"/>
    <property type="match status" value="1"/>
</dbReference>
<dbReference type="InterPro" id="IPR006656">
    <property type="entry name" value="Mopterin_OxRdtase"/>
</dbReference>
<dbReference type="GO" id="GO:0018818">
    <property type="term" value="F:acetylene hydratase activity"/>
    <property type="evidence" value="ECO:0007669"/>
    <property type="project" value="InterPro"/>
</dbReference>
<dbReference type="EMBL" id="CZRL01000016">
    <property type="protein sequence ID" value="CUS50267.1"/>
    <property type="molecule type" value="Genomic_DNA"/>
</dbReference>
<comment type="similarity">
    <text evidence="1">Belongs to the prokaryotic molybdopterin-containing oxidoreductase family.</text>
</comment>
<keyword evidence="6" id="KW-0560">Oxidoreductase</keyword>
<dbReference type="GO" id="GO:0016491">
    <property type="term" value="F:oxidoreductase activity"/>
    <property type="evidence" value="ECO:0007669"/>
    <property type="project" value="UniProtKB-KW"/>
</dbReference>
<dbReference type="Gene3D" id="3.40.50.740">
    <property type="match status" value="1"/>
</dbReference>
<dbReference type="Gene3D" id="3.40.228.10">
    <property type="entry name" value="Dimethylsulfoxide Reductase, domain 2"/>
    <property type="match status" value="1"/>
</dbReference>
<dbReference type="AlphaFoldDB" id="A0A160TP98"/>
<evidence type="ECO:0000313" key="6">
    <source>
        <dbReference type="EMBL" id="CUS50267.1"/>
    </source>
</evidence>
<dbReference type="Pfam" id="PF00384">
    <property type="entry name" value="Molybdopterin"/>
    <property type="match status" value="1"/>
</dbReference>
<name>A0A160TP98_9ZZZZ</name>
<dbReference type="Gene3D" id="3.30.200.210">
    <property type="match status" value="1"/>
</dbReference>
<dbReference type="EC" id="1.8.5.3" evidence="6"/>
<protein>
    <submittedName>
        <fullName evidence="6">Anaerobic dimethyl sulfoxide reductase chain A</fullName>
        <ecNumber evidence="6">1.8.5.3</ecNumber>
    </submittedName>
</protein>
<gene>
    <name evidence="6" type="ORF">MGWOODY_XGa2262</name>
</gene>
<evidence type="ECO:0000256" key="3">
    <source>
        <dbReference type="ARBA" id="ARBA00023004"/>
    </source>
</evidence>
<dbReference type="Pfam" id="PF04879">
    <property type="entry name" value="Molybdop_Fe4S4"/>
    <property type="match status" value="1"/>
</dbReference>
<evidence type="ECO:0000256" key="2">
    <source>
        <dbReference type="ARBA" id="ARBA00022723"/>
    </source>
</evidence>
<keyword evidence="2" id="KW-0479">Metal-binding</keyword>
<sequence>MSIVANSINADRRVHGWCALCRSRCGCISIIRDGRLTAVEPDRDHPTGRSLCAKGHAAPELVYSADRILYPMKRTRPKGASDPGWSRISWDEALDTTASQLLENARQFGPESVAFAITTPSGTAISDSIHWVERLMHAFGSANNCYGTEICNWHKDVAPTYTFGTGVGVPDLDHAGCILLWGYNPNGSWLAQAQRLADAKRRGARTIVVDPRRSGPGVKADQWLQVRPGTDGALALGLAHLIIAEGNYDADFLRRQSNGPALVHSKEKRLLVEADLSRNGSISACVGWDQACSAPALLGRAVSTGGSLPDWLLEGEVEVDTLNGPVVCRPVFDHYTVMCKDYAPSKVETITGVPAVQVIETARLIWASRPVSWYAWSGVGQHTNATQTARAITLLYTLTGSLGRVGGNYQAARLPVPDLSGLALRTSRQRALTLGLASKPLGPPKDSWCTSDDLYRAIIEADPYPVRSLLTFGANLLVSHAGTRRGAEALKMLDFQVHADLFLNPTAAYADIFLPVNSPWEREVLRAGFEISPQAQSWVQLRPAVIPSRGESRDDGWIAFQLAKRLGLSDAFWGCDQEAALREYASATGLSLETLRANPQGMNADPESIQDASQEVGFATPSGRIEIWSETFRTHGYSPLPDYVEPALSPVSRPELLAEFPLVLGSTKPHQFCHSQHRNLPSLRRMLPDPVMEIHPDAARARDIQDGDWVRISTPSGSAHARARLNVWLRSDTVMGQHGWWQACEALGKPGYPVLGEHSANFNLLVDDMEADPISGSVPHRSGLCQVTRLAKQQDLEELEGTGIDPSSAQLQQTNNL</sequence>
<keyword evidence="4" id="KW-0411">Iron-sulfur</keyword>
<dbReference type="PROSITE" id="PS51669">
    <property type="entry name" value="4FE4S_MOW_BIS_MGD"/>
    <property type="match status" value="1"/>
</dbReference>
<feature type="domain" description="4Fe-4S Mo/W bis-MGD-type" evidence="5">
    <location>
        <begin position="11"/>
        <end position="66"/>
    </location>
</feature>
<dbReference type="SMART" id="SM00926">
    <property type="entry name" value="Molybdop_Fe4S4"/>
    <property type="match status" value="1"/>
</dbReference>
<evidence type="ECO:0000256" key="1">
    <source>
        <dbReference type="ARBA" id="ARBA00010312"/>
    </source>
</evidence>
<dbReference type="InterPro" id="IPR006963">
    <property type="entry name" value="Mopterin_OxRdtase_4Fe-4S_dom"/>
</dbReference>
<dbReference type="InterPro" id="IPR006657">
    <property type="entry name" value="MoPterin_dinucl-bd_dom"/>
</dbReference>